<feature type="region of interest" description="Disordered" evidence="1">
    <location>
        <begin position="1137"/>
        <end position="1169"/>
    </location>
</feature>
<evidence type="ECO:0000313" key="4">
    <source>
        <dbReference type="Proteomes" id="UP000597762"/>
    </source>
</evidence>
<feature type="compositionally biased region" description="Basic and acidic residues" evidence="1">
    <location>
        <begin position="688"/>
        <end position="703"/>
    </location>
</feature>
<feature type="region of interest" description="Disordered" evidence="1">
    <location>
        <begin position="320"/>
        <end position="358"/>
    </location>
</feature>
<feature type="compositionally biased region" description="Low complexity" evidence="1">
    <location>
        <begin position="1474"/>
        <end position="1486"/>
    </location>
</feature>
<feature type="compositionally biased region" description="Basic and acidic residues" evidence="1">
    <location>
        <begin position="2267"/>
        <end position="2279"/>
    </location>
</feature>
<dbReference type="InterPro" id="IPR032715">
    <property type="entry name" value="NCOA6_TRADD-N"/>
</dbReference>
<comment type="caution">
    <text evidence="3">The sequence shown here is derived from an EMBL/GenBank/DDBJ whole genome shotgun (WGS) entry which is preliminary data.</text>
</comment>
<feature type="region of interest" description="Disordered" evidence="1">
    <location>
        <begin position="521"/>
        <end position="541"/>
    </location>
</feature>
<proteinExistence type="predicted"/>
<dbReference type="Pfam" id="PF13820">
    <property type="entry name" value="NCOA6_TRADD-N"/>
    <property type="match status" value="1"/>
</dbReference>
<feature type="region of interest" description="Disordered" evidence="1">
    <location>
        <begin position="2253"/>
        <end position="2387"/>
    </location>
</feature>
<feature type="region of interest" description="Disordered" evidence="1">
    <location>
        <begin position="1805"/>
        <end position="1876"/>
    </location>
</feature>
<feature type="region of interest" description="Disordered" evidence="1">
    <location>
        <begin position="1453"/>
        <end position="1499"/>
    </location>
</feature>
<feature type="region of interest" description="Disordered" evidence="1">
    <location>
        <begin position="2020"/>
        <end position="2047"/>
    </location>
</feature>
<evidence type="ECO:0000256" key="1">
    <source>
        <dbReference type="SAM" id="MobiDB-lite"/>
    </source>
</evidence>
<feature type="compositionally biased region" description="Low complexity" evidence="1">
    <location>
        <begin position="2116"/>
        <end position="2137"/>
    </location>
</feature>
<accession>A0A812E1G9</accession>
<feature type="region of interest" description="Disordered" evidence="1">
    <location>
        <begin position="740"/>
        <end position="764"/>
    </location>
</feature>
<feature type="compositionally biased region" description="Polar residues" evidence="1">
    <location>
        <begin position="2092"/>
        <end position="2102"/>
    </location>
</feature>
<dbReference type="PANTHER" id="PTHR15690:SF0">
    <property type="entry name" value="NUCLEAR RECEPTOR COACTIVATOR 6"/>
    <property type="match status" value="1"/>
</dbReference>
<feature type="compositionally biased region" description="Pro residues" evidence="1">
    <location>
        <begin position="2364"/>
        <end position="2374"/>
    </location>
</feature>
<feature type="region of interest" description="Disordered" evidence="1">
    <location>
        <begin position="647"/>
        <end position="711"/>
    </location>
</feature>
<feature type="region of interest" description="Disordered" evidence="1">
    <location>
        <begin position="2092"/>
        <end position="2142"/>
    </location>
</feature>
<reference evidence="3" key="1">
    <citation type="submission" date="2021-01" db="EMBL/GenBank/DDBJ databases">
        <authorList>
            <person name="Li R."/>
            <person name="Bekaert M."/>
        </authorList>
    </citation>
    <scope>NUCLEOTIDE SEQUENCE</scope>
    <source>
        <strain evidence="3">Farmed</strain>
    </source>
</reference>
<dbReference type="GO" id="GO:0003713">
    <property type="term" value="F:transcription coactivator activity"/>
    <property type="evidence" value="ECO:0007669"/>
    <property type="project" value="InterPro"/>
</dbReference>
<dbReference type="InterPro" id="IPR026638">
    <property type="entry name" value="NCOA6"/>
</dbReference>
<feature type="region of interest" description="Disordered" evidence="1">
    <location>
        <begin position="776"/>
        <end position="807"/>
    </location>
</feature>
<sequence length="2423" mass="254499">MGPQEEYIETVFTCEGNFYDPNLHARLEQFHRGLKDLLLTDKQKLVLKKVEPWNSVRVTFNIPRDAAIRLKQLAQQGHVALRELGVLAVQIEGDQLISLTIAGHNNERTELVFKTSSSHSATMSTPLYEQIQFGASKERSGNVPPVPSSKKDVSKFISPGLADSILNPSIPASEVFRSPNVVASSCEPIPFRPNSVINTVPFSRCSTTTTTSALPPGRSPTGYPASQSQGLLSGPGTSRSPISQPGLKFPSPPNLPHASATTRASVSPVSLPPPPPYPHTTAATTTTTTVNNVPRMCKPVTSSSPLLVNLLQTDATSVPFNNLTSSKMLPPPDASPPKRKRRQRKVKETKNSGATVTGTVDEHSAQNIPSPAFTMYNISTTIVTSSTNTLSTSAVNPSILSAPNVTCPNTAFNPKASSTVSAKSQNPESLLVKENVLVDHRKSNVTTNIQQSSIGKPVQISTALSKESSGGGKLINPHTGHLEPVDEGSPSRSESLQHVNPIFENQLISGELFGGMKTKLPVNSQESESGSPKTSSPCPNSLPNKNAYICDSLGHHNNITLIKSTGCSHVQQGNSKEQMSPSVGLNGQNLFAPSKPCQNVSNSAVAAFHSSYTKDLNKLFAPESKLVPNTSAPHHMSGGEMVISKTSNMSQADKPETSQLVTKKSIAGQSSGGRKQRKSCANNASKTSKAERHSTTWGSDKHNVPFYKNFSDKGNPSGAGISSSATPVSAMIQQNAAKASSQGKFAGVEKQDRLTSSDNNSVVSQRDAAMTELNQILESPESNKMASLSDAESENSNQSSITGSVPIVSNPFPDMNTNVKNVMSLSHDSGLGSVSEPSDDTPSESGDSEILKSTLKSNCKDDNSKLFDNTLYVMHEHSDGAKISTSNYTFPGSSISSTLQQQQLQQIGNSQISTALQSNSLSTGLIGTRQVQQSSSTQVPSSAAGRELCTSATTKGQLVLSSWTTTTASSSSNTVPAANAVSTASSQLPPSPNITKVLVPNVPSTQITCSSSVSQLSTSLHSYFTTSPSAISSCNATVSSVFDSRPFCAHLTTSQVTPEHLTTMASQQGSLAASTTWCNPIIPLCAKMAGGLPGGESSISKEQMKPLTTGSITNSNSSSLSLVSSQGKHSLPVASTCALTTTSSSSPPPPPPPAASSVLDQSPKPSVGKSLSLMESLDTTQPICHHALSTLTFPALSNDLDKAGLSQELSKLTESKSTDFSSCGSEKLNSLINTDTTTTLLYPVSRTYSTWKSNATFSHLLPSDVSDHINKSIVSEEFGQRKMQVDCNNGLNGGIFLSQPGEAKEIEISVCGSIKDTSSPSVSDKCTVMEKTTVQVTVADLSNIPSGGLSAILSSNSATIDPCITSSSNSGSSSVNNSTCTVSIAPACTINSLKSVGGMSCQDSAKGSNITSIYTKRSSSTAVSTVNCLPHLYAPDLPLPKRLTESVQRLVKPIPSSDHSLPRVRKSPVSSSIRQQTASTSTSPRSSPHHGKHTSLGSPRAQTVVDHIITSSHASVSPLSSSLPSSQNSWAVPSHTSAPQLSTMHNITQSLPPPQVSFVHSTMAQITSSDQQPFPQVHTGENLVTPASLTTVSAAAMVLGANRLSLSNLEPQQLAVDVTEDKATDASERVPNSFDVPISLNTTQVLPQQLFPTDTSTPSTTTVLAAVVPESQHCDLSRKFDSQVDDQVVSFITSSASKGSISSSATNTITNTPIPSSHTADMIHGKSVSFVDSVGTANIAITSIEATSPTYVTAVANQVNLITATIAGQSSTLAMLTNEPQQLSNSCVNQSMCLNLENAGLQSGAINSDSSSSSNMLGGETNNSNINNNNNNNTSITVPSSNNSNSLSGQQGIPSLQGEVCSSRASKPVSEQLSSSATITASVTSLTVTSPSGGVHHAPLEGRLGESVHLTVQDNGKRSIENSSDKSDKRLRIVVECEKTSDISPMETSCSSISVTNVSDSDSAMTCLEVAAPVLGGASVQESSSTLNSTILTRDEAAMHSNMEVDTLNHADCAVNSGRTEATNASHPNPEFLQLPGPTSLGNGKPHHLLEHSLRERDNDANRAATNASGAADGGVDPQLKDFGATLDSNMQDTSLHTTGHRPSQPAVSAADAHGTGTTISTTTLNTTTTTSTTTTHKTSESNSIVCNDVQNVEATSALTMADSTYVAINDCQHGQQQSLTRETPVQMDGIEHNVTIADGDQILTSSNANFSQAAVTSVEAGAKLQDTDKKENLVSENCIPSLDSINNQEAIENSATKPNESGIKVETSDSKEPLHETKPQPLRRGRPVAERNVSSSTRERSPVRVRNKLCDAAATSTAEHKEELPNEPLKRSTRGSTRPKGFSGVRSRCPLGCEDHKSATPPRVAPPPPPPPHTTTTTTTPGPGCAASKNLALPRGVDTSAPIYQIKCGTNDAVHLVTTDKD</sequence>
<feature type="compositionally biased region" description="Polar residues" evidence="1">
    <location>
        <begin position="647"/>
        <end position="687"/>
    </location>
</feature>
<evidence type="ECO:0000259" key="2">
    <source>
        <dbReference type="Pfam" id="PF13820"/>
    </source>
</evidence>
<feature type="compositionally biased region" description="Low complexity" evidence="1">
    <location>
        <begin position="2375"/>
        <end position="2384"/>
    </location>
</feature>
<dbReference type="PANTHER" id="PTHR15690">
    <property type="entry name" value="NUCLEAR RECEPTOR COACTIVATOR 6"/>
    <property type="match status" value="1"/>
</dbReference>
<protein>
    <recommendedName>
        <fullName evidence="2">Nuclear receptor coactivator 6 TRADD-N domain-containing protein</fullName>
    </recommendedName>
</protein>
<keyword evidence="4" id="KW-1185">Reference proteome</keyword>
<feature type="compositionally biased region" description="Low complexity" evidence="1">
    <location>
        <begin position="279"/>
        <end position="290"/>
    </location>
</feature>
<feature type="region of interest" description="Disordered" evidence="1">
    <location>
        <begin position="824"/>
        <end position="850"/>
    </location>
</feature>
<name>A0A812E1G9_ACAPH</name>
<feature type="compositionally biased region" description="Low complexity" evidence="1">
    <location>
        <begin position="1515"/>
        <end position="1529"/>
    </location>
</feature>
<dbReference type="Proteomes" id="UP000597762">
    <property type="component" value="Unassembled WGS sequence"/>
</dbReference>
<feature type="compositionally biased region" description="Low complexity" evidence="1">
    <location>
        <begin position="1821"/>
        <end position="1848"/>
    </location>
</feature>
<feature type="region of interest" description="Disordered" evidence="1">
    <location>
        <begin position="206"/>
        <end position="296"/>
    </location>
</feature>
<feature type="compositionally biased region" description="Basic residues" evidence="1">
    <location>
        <begin position="337"/>
        <end position="347"/>
    </location>
</feature>
<dbReference type="GO" id="GO:0035097">
    <property type="term" value="C:histone methyltransferase complex"/>
    <property type="evidence" value="ECO:0007669"/>
    <property type="project" value="TreeGrafter"/>
</dbReference>
<dbReference type="GO" id="GO:0005667">
    <property type="term" value="C:transcription regulator complex"/>
    <property type="evidence" value="ECO:0007669"/>
    <property type="project" value="TreeGrafter"/>
</dbReference>
<evidence type="ECO:0000313" key="3">
    <source>
        <dbReference type="EMBL" id="CAE1313068.1"/>
    </source>
</evidence>
<gene>
    <name evidence="3" type="ORF">SPHA_64284</name>
</gene>
<organism evidence="3 4">
    <name type="scientific">Acanthosepion pharaonis</name>
    <name type="common">Pharaoh cuttlefish</name>
    <name type="synonym">Sepia pharaonis</name>
    <dbReference type="NCBI Taxonomy" id="158019"/>
    <lineage>
        <taxon>Eukaryota</taxon>
        <taxon>Metazoa</taxon>
        <taxon>Spiralia</taxon>
        <taxon>Lophotrochozoa</taxon>
        <taxon>Mollusca</taxon>
        <taxon>Cephalopoda</taxon>
        <taxon>Coleoidea</taxon>
        <taxon>Decapodiformes</taxon>
        <taxon>Sepiida</taxon>
        <taxon>Sepiina</taxon>
        <taxon>Sepiidae</taxon>
        <taxon>Acanthosepion</taxon>
    </lineage>
</organism>
<dbReference type="GO" id="GO:0045944">
    <property type="term" value="P:positive regulation of transcription by RNA polymerase II"/>
    <property type="evidence" value="ECO:0007669"/>
    <property type="project" value="TreeGrafter"/>
</dbReference>
<dbReference type="OrthoDB" id="5967287at2759"/>
<feature type="compositionally biased region" description="Polar residues" evidence="1">
    <location>
        <begin position="794"/>
        <end position="803"/>
    </location>
</feature>
<feature type="domain" description="Nuclear receptor coactivator 6 TRADD-N" evidence="2">
    <location>
        <begin position="10"/>
        <end position="123"/>
    </location>
</feature>
<feature type="region of interest" description="Disordered" evidence="1">
    <location>
        <begin position="1515"/>
        <end position="1537"/>
    </location>
</feature>
<feature type="region of interest" description="Disordered" evidence="1">
    <location>
        <begin position="466"/>
        <end position="495"/>
    </location>
</feature>
<feature type="compositionally biased region" description="Basic and acidic residues" evidence="1">
    <location>
        <begin position="2319"/>
        <end position="2331"/>
    </location>
</feature>
<feature type="compositionally biased region" description="Polar residues" evidence="1">
    <location>
        <begin position="1863"/>
        <end position="1872"/>
    </location>
</feature>
<feature type="compositionally biased region" description="Polar residues" evidence="1">
    <location>
        <begin position="224"/>
        <end position="243"/>
    </location>
</feature>
<dbReference type="EMBL" id="CAHIKZ030004626">
    <property type="protein sequence ID" value="CAE1313068.1"/>
    <property type="molecule type" value="Genomic_DNA"/>
</dbReference>
<feature type="compositionally biased region" description="Polar residues" evidence="1">
    <location>
        <begin position="776"/>
        <end position="786"/>
    </location>
</feature>